<dbReference type="Proteomes" id="UP000184038">
    <property type="component" value="Unassembled WGS sequence"/>
</dbReference>
<dbReference type="RefSeq" id="WP_073286798.1">
    <property type="nucleotide sequence ID" value="NZ_FRCP01000010.1"/>
</dbReference>
<reference evidence="2 3" key="1">
    <citation type="submission" date="2016-11" db="EMBL/GenBank/DDBJ databases">
        <authorList>
            <person name="Jaros S."/>
            <person name="Januszkiewicz K."/>
            <person name="Wedrychowicz H."/>
        </authorList>
    </citation>
    <scope>NUCLEOTIDE SEQUENCE [LARGE SCALE GENOMIC DNA]</scope>
    <source>
        <strain evidence="2 3">DSM 15930</strain>
    </source>
</reference>
<dbReference type="STRING" id="1120996.SAMN02746066_01946"/>
<accession>A0A1M7ITJ2</accession>
<dbReference type="InterPro" id="IPR029058">
    <property type="entry name" value="AB_hydrolase_fold"/>
</dbReference>
<dbReference type="EMBL" id="FRCP01000010">
    <property type="protein sequence ID" value="SHM44096.1"/>
    <property type="molecule type" value="Genomic_DNA"/>
</dbReference>
<dbReference type="Pfam" id="PF00561">
    <property type="entry name" value="Abhydrolase_1"/>
    <property type="match status" value="1"/>
</dbReference>
<gene>
    <name evidence="2" type="ORF">SAMN02746066_01946</name>
</gene>
<dbReference type="SUPFAM" id="SSF53474">
    <property type="entry name" value="alpha/beta-Hydrolases"/>
    <property type="match status" value="1"/>
</dbReference>
<dbReference type="PANTHER" id="PTHR46438:SF2">
    <property type="entry name" value="ALPHA_BETA-HYDROLASES SUPERFAMILY PROTEIN"/>
    <property type="match status" value="1"/>
</dbReference>
<dbReference type="OrthoDB" id="9808398at2"/>
<dbReference type="AlphaFoldDB" id="A0A1M7ITJ2"/>
<dbReference type="Gene3D" id="3.40.50.1820">
    <property type="entry name" value="alpha/beta hydrolase"/>
    <property type="match status" value="1"/>
</dbReference>
<evidence type="ECO:0000313" key="3">
    <source>
        <dbReference type="Proteomes" id="UP000184038"/>
    </source>
</evidence>
<feature type="domain" description="AB hydrolase-1" evidence="1">
    <location>
        <begin position="63"/>
        <end position="165"/>
    </location>
</feature>
<keyword evidence="3" id="KW-1185">Reference proteome</keyword>
<dbReference type="PANTHER" id="PTHR46438">
    <property type="entry name" value="ALPHA/BETA-HYDROLASES SUPERFAMILY PROTEIN"/>
    <property type="match status" value="1"/>
</dbReference>
<sequence length="315" mass="36158">MKKNKKFSIALLAILAITTINICINKLIFYFSSKHEKLYLPNSNYFEWRFGQVYYTKNGQGTPILLIHDLDASQSSYEFKSLISKLEKNYTVYTIDLIGFGKSDKPKMTYTNFLFVQLITDFITSVIKQKTNLVCIGKSTTIGLTVCNYNPDIIDKLMFVNTPSIRTLNRVPNKNNKINKTLLESSIIGTSIFNLLYSNTWLSKKLISQVVEPTTIKRNYILSRIEAAHLSGEASKYVDVSIRYYYTNLNITHALKSINNSIYFVTGEGYSNYKEIFNEYMELNPSIETAIITNSKGLPWIENPNQLCNYISIFI</sequence>
<name>A0A1M7ITJ2_9FIRM</name>
<organism evidence="2 3">
    <name type="scientific">Anaerosporobacter mobilis DSM 15930</name>
    <dbReference type="NCBI Taxonomy" id="1120996"/>
    <lineage>
        <taxon>Bacteria</taxon>
        <taxon>Bacillati</taxon>
        <taxon>Bacillota</taxon>
        <taxon>Clostridia</taxon>
        <taxon>Lachnospirales</taxon>
        <taxon>Lachnospiraceae</taxon>
        <taxon>Anaerosporobacter</taxon>
    </lineage>
</organism>
<evidence type="ECO:0000259" key="1">
    <source>
        <dbReference type="Pfam" id="PF00561"/>
    </source>
</evidence>
<dbReference type="InterPro" id="IPR000073">
    <property type="entry name" value="AB_hydrolase_1"/>
</dbReference>
<evidence type="ECO:0000313" key="2">
    <source>
        <dbReference type="EMBL" id="SHM44096.1"/>
    </source>
</evidence>
<proteinExistence type="predicted"/>
<protein>
    <submittedName>
        <fullName evidence="2">Pimeloyl-ACP methyl ester carboxylesterase</fullName>
    </submittedName>
</protein>